<name>A0ACB8THW9_9AGAM</name>
<dbReference type="Proteomes" id="UP000814140">
    <property type="component" value="Unassembled WGS sequence"/>
</dbReference>
<dbReference type="EMBL" id="MU277188">
    <property type="protein sequence ID" value="KAI0068007.1"/>
    <property type="molecule type" value="Genomic_DNA"/>
</dbReference>
<sequence length="242" mass="25816">MQARGDGADPGPRRRMSASLRSCTRSRMSRCSIGVCAPALQRQMAASQAHRIQSILVDRTPASTRTRHGSTQLAIVTPAHRCCTYGFCVRCIQSALYSEQRDLIAGLAGDPRPYARVQRGIRCEETTASASDLAAGHAWRRSRVLCSGRALDSLRSRPAPSVDDGASPGSARSISVADAAWICAGGRDHLRSPCAPRAICPHAAASNSSGCAVRHAQSPLLTFTRRSAFYVMRFTGVHGAAV</sequence>
<evidence type="ECO:0000313" key="2">
    <source>
        <dbReference type="Proteomes" id="UP000814140"/>
    </source>
</evidence>
<gene>
    <name evidence="1" type="ORF">BV25DRAFT_504161</name>
</gene>
<organism evidence="1 2">
    <name type="scientific">Artomyces pyxidatus</name>
    <dbReference type="NCBI Taxonomy" id="48021"/>
    <lineage>
        <taxon>Eukaryota</taxon>
        <taxon>Fungi</taxon>
        <taxon>Dikarya</taxon>
        <taxon>Basidiomycota</taxon>
        <taxon>Agaricomycotina</taxon>
        <taxon>Agaricomycetes</taxon>
        <taxon>Russulales</taxon>
        <taxon>Auriscalpiaceae</taxon>
        <taxon>Artomyces</taxon>
    </lineage>
</organism>
<comment type="caution">
    <text evidence="1">The sequence shown here is derived from an EMBL/GenBank/DDBJ whole genome shotgun (WGS) entry which is preliminary data.</text>
</comment>
<accession>A0ACB8THW9</accession>
<reference evidence="1" key="1">
    <citation type="submission" date="2021-03" db="EMBL/GenBank/DDBJ databases">
        <authorList>
            <consortium name="DOE Joint Genome Institute"/>
            <person name="Ahrendt S."/>
            <person name="Looney B.P."/>
            <person name="Miyauchi S."/>
            <person name="Morin E."/>
            <person name="Drula E."/>
            <person name="Courty P.E."/>
            <person name="Chicoki N."/>
            <person name="Fauchery L."/>
            <person name="Kohler A."/>
            <person name="Kuo A."/>
            <person name="Labutti K."/>
            <person name="Pangilinan J."/>
            <person name="Lipzen A."/>
            <person name="Riley R."/>
            <person name="Andreopoulos W."/>
            <person name="He G."/>
            <person name="Johnson J."/>
            <person name="Barry K.W."/>
            <person name="Grigoriev I.V."/>
            <person name="Nagy L."/>
            <person name="Hibbett D."/>
            <person name="Henrissat B."/>
            <person name="Matheny P.B."/>
            <person name="Labbe J."/>
            <person name="Martin F."/>
        </authorList>
    </citation>
    <scope>NUCLEOTIDE SEQUENCE</scope>
    <source>
        <strain evidence="1">HHB10654</strain>
    </source>
</reference>
<reference evidence="1" key="2">
    <citation type="journal article" date="2022" name="New Phytol.">
        <title>Evolutionary transition to the ectomycorrhizal habit in the genomes of a hyperdiverse lineage of mushroom-forming fungi.</title>
        <authorList>
            <person name="Looney B."/>
            <person name="Miyauchi S."/>
            <person name="Morin E."/>
            <person name="Drula E."/>
            <person name="Courty P.E."/>
            <person name="Kohler A."/>
            <person name="Kuo A."/>
            <person name="LaButti K."/>
            <person name="Pangilinan J."/>
            <person name="Lipzen A."/>
            <person name="Riley R."/>
            <person name="Andreopoulos W."/>
            <person name="He G."/>
            <person name="Johnson J."/>
            <person name="Nolan M."/>
            <person name="Tritt A."/>
            <person name="Barry K.W."/>
            <person name="Grigoriev I.V."/>
            <person name="Nagy L.G."/>
            <person name="Hibbett D."/>
            <person name="Henrissat B."/>
            <person name="Matheny P.B."/>
            <person name="Labbe J."/>
            <person name="Martin F.M."/>
        </authorList>
    </citation>
    <scope>NUCLEOTIDE SEQUENCE</scope>
    <source>
        <strain evidence="1">HHB10654</strain>
    </source>
</reference>
<evidence type="ECO:0000313" key="1">
    <source>
        <dbReference type="EMBL" id="KAI0068007.1"/>
    </source>
</evidence>
<protein>
    <submittedName>
        <fullName evidence="1">Uncharacterized protein</fullName>
    </submittedName>
</protein>
<keyword evidence="2" id="KW-1185">Reference proteome</keyword>
<proteinExistence type="predicted"/>